<name>A2F3Y6_TRIV3</name>
<gene>
    <name evidence="1" type="ORF">TVAG_291080</name>
</gene>
<dbReference type="EMBL" id="DS113603">
    <property type="protein sequence ID" value="EAY00402.1"/>
    <property type="molecule type" value="Genomic_DNA"/>
</dbReference>
<proteinExistence type="predicted"/>
<dbReference type="RefSeq" id="XP_001313331.1">
    <property type="nucleotide sequence ID" value="XM_001313330.1"/>
</dbReference>
<dbReference type="VEuPathDB" id="TrichDB:TVAG_291080"/>
<evidence type="ECO:0000313" key="1">
    <source>
        <dbReference type="EMBL" id="EAY00402.1"/>
    </source>
</evidence>
<keyword evidence="2" id="KW-1185">Reference proteome</keyword>
<dbReference type="InParanoid" id="A2F3Y6"/>
<protein>
    <submittedName>
        <fullName evidence="1">Uncharacterized protein</fullName>
    </submittedName>
</protein>
<organism evidence="1 2">
    <name type="scientific">Trichomonas vaginalis (strain ATCC PRA-98 / G3)</name>
    <dbReference type="NCBI Taxonomy" id="412133"/>
    <lineage>
        <taxon>Eukaryota</taxon>
        <taxon>Metamonada</taxon>
        <taxon>Parabasalia</taxon>
        <taxon>Trichomonadida</taxon>
        <taxon>Trichomonadidae</taxon>
        <taxon>Trichomonas</taxon>
    </lineage>
</organism>
<reference evidence="1" key="2">
    <citation type="journal article" date="2007" name="Science">
        <title>Draft genome sequence of the sexually transmitted pathogen Trichomonas vaginalis.</title>
        <authorList>
            <person name="Carlton J.M."/>
            <person name="Hirt R.P."/>
            <person name="Silva J.C."/>
            <person name="Delcher A.L."/>
            <person name="Schatz M."/>
            <person name="Zhao Q."/>
            <person name="Wortman J.R."/>
            <person name="Bidwell S.L."/>
            <person name="Alsmark U.C.M."/>
            <person name="Besteiro S."/>
            <person name="Sicheritz-Ponten T."/>
            <person name="Noel C.J."/>
            <person name="Dacks J.B."/>
            <person name="Foster P.G."/>
            <person name="Simillion C."/>
            <person name="Van de Peer Y."/>
            <person name="Miranda-Saavedra D."/>
            <person name="Barton G.J."/>
            <person name="Westrop G.D."/>
            <person name="Mueller S."/>
            <person name="Dessi D."/>
            <person name="Fiori P.L."/>
            <person name="Ren Q."/>
            <person name="Paulsen I."/>
            <person name="Zhang H."/>
            <person name="Bastida-Corcuera F.D."/>
            <person name="Simoes-Barbosa A."/>
            <person name="Brown M.T."/>
            <person name="Hayes R.D."/>
            <person name="Mukherjee M."/>
            <person name="Okumura C.Y."/>
            <person name="Schneider R."/>
            <person name="Smith A.J."/>
            <person name="Vanacova S."/>
            <person name="Villalvazo M."/>
            <person name="Haas B.J."/>
            <person name="Pertea M."/>
            <person name="Feldblyum T.V."/>
            <person name="Utterback T.R."/>
            <person name="Shu C.L."/>
            <person name="Osoegawa K."/>
            <person name="de Jong P.J."/>
            <person name="Hrdy I."/>
            <person name="Horvathova L."/>
            <person name="Zubacova Z."/>
            <person name="Dolezal P."/>
            <person name="Malik S.B."/>
            <person name="Logsdon J.M. Jr."/>
            <person name="Henze K."/>
            <person name="Gupta A."/>
            <person name="Wang C.C."/>
            <person name="Dunne R.L."/>
            <person name="Upcroft J.A."/>
            <person name="Upcroft P."/>
            <person name="White O."/>
            <person name="Salzberg S.L."/>
            <person name="Tang P."/>
            <person name="Chiu C.-H."/>
            <person name="Lee Y.-S."/>
            <person name="Embley T.M."/>
            <person name="Coombs G.H."/>
            <person name="Mottram J.C."/>
            <person name="Tachezy J."/>
            <person name="Fraser-Liggett C.M."/>
            <person name="Johnson P.J."/>
        </authorList>
    </citation>
    <scope>NUCLEOTIDE SEQUENCE [LARGE SCALE GENOMIC DNA]</scope>
    <source>
        <strain evidence="1">G3</strain>
    </source>
</reference>
<dbReference type="Proteomes" id="UP000001542">
    <property type="component" value="Unassembled WGS sequence"/>
</dbReference>
<accession>A2F3Y6</accession>
<reference evidence="1" key="1">
    <citation type="submission" date="2006-10" db="EMBL/GenBank/DDBJ databases">
        <authorList>
            <person name="Amadeo P."/>
            <person name="Zhao Q."/>
            <person name="Wortman J."/>
            <person name="Fraser-Liggett C."/>
            <person name="Carlton J."/>
        </authorList>
    </citation>
    <scope>NUCLEOTIDE SEQUENCE</scope>
    <source>
        <strain evidence="1">G3</strain>
    </source>
</reference>
<sequence length="394" mass="44957">MECFPKIEKIITSGHENIYEEIYSTDEFKAKPSGVIAYIISKNATQNDIKAISEFFEYIVDNQPSNIDTFLVFWLRISNSENIESLVETLERKSEALSNFQNLSASTFIRIIEKIETCTLPATDFEFPDSLTSKQLIDNESKLLRSKRLSLLAGRIYIVAARIFPPFKFSGKTTLQTSVSEGDLLSASIMKMATKEFTEFESKQILDFLEKQPIPQNHKTLVRLPPRPSSCAENIDSMHNGLDLCLILALEGLIHSHDAEEYKKYVLQFSQAMDLPGEDLINIVNRSVTNKEDSHFEFGKELRQGLDINGECNWAEIQEEQFLPSFVVPEDKPLVVEKPRVVTPESAMDEIIQFAGEDKSTWFVGDELKEWRAARLCVAHFMDKLNPDSFEMLE</sequence>
<dbReference type="AlphaFoldDB" id="A2F3Y6"/>
<dbReference type="KEGG" id="tva:4758222"/>
<dbReference type="VEuPathDB" id="TrichDB:TVAGG3_0307700"/>
<dbReference type="SMR" id="A2F3Y6"/>
<evidence type="ECO:0000313" key="2">
    <source>
        <dbReference type="Proteomes" id="UP000001542"/>
    </source>
</evidence>